<dbReference type="AlphaFoldDB" id="A0A498R1E4"/>
<dbReference type="EMBL" id="UPPP01000054">
    <property type="protein sequence ID" value="VBB05254.1"/>
    <property type="molecule type" value="Genomic_DNA"/>
</dbReference>
<dbReference type="RefSeq" id="WP_122626251.1">
    <property type="nucleotide sequence ID" value="NZ_UPPP01000054.1"/>
</dbReference>
<keyword evidence="2" id="KW-0963">Cytoplasm</keyword>
<evidence type="ECO:0000256" key="3">
    <source>
        <dbReference type="ARBA" id="ARBA00022553"/>
    </source>
</evidence>
<reference evidence="5 6" key="1">
    <citation type="submission" date="2018-06" db="EMBL/GenBank/DDBJ databases">
        <authorList>
            <person name="Strepis N."/>
        </authorList>
    </citation>
    <scope>NUCLEOTIDE SEQUENCE [LARGE SCALE GENOMIC DNA]</scope>
    <source>
        <strain evidence="5">LUCI</strain>
    </source>
</reference>
<dbReference type="InterPro" id="IPR023439">
    <property type="entry name" value="Mal_deCO2ase/Cit_lyase_ACP"/>
</dbReference>
<evidence type="ECO:0000256" key="4">
    <source>
        <dbReference type="PIRSR" id="PIRSR002736-50"/>
    </source>
</evidence>
<dbReference type="Proteomes" id="UP000277811">
    <property type="component" value="Unassembled WGS sequence"/>
</dbReference>
<dbReference type="NCBIfam" id="TIGR01608">
    <property type="entry name" value="citD"/>
    <property type="match status" value="1"/>
</dbReference>
<dbReference type="PIRSF" id="PIRSF002736">
    <property type="entry name" value="Citrt_lyas_gamma"/>
    <property type="match status" value="1"/>
</dbReference>
<dbReference type="InterPro" id="IPR006495">
    <property type="entry name" value="CitD"/>
</dbReference>
<proteinExistence type="predicted"/>
<dbReference type="GO" id="GO:0005737">
    <property type="term" value="C:cytoplasm"/>
    <property type="evidence" value="ECO:0007669"/>
    <property type="project" value="UniProtKB-SubCell"/>
</dbReference>
<evidence type="ECO:0000313" key="5">
    <source>
        <dbReference type="EMBL" id="VBB05254.1"/>
    </source>
</evidence>
<protein>
    <submittedName>
        <fullName evidence="5">Citrate lyase acyl carrier protein citd</fullName>
    </submittedName>
</protein>
<organism evidence="5 6">
    <name type="scientific">Lucifera butyrica</name>
    <dbReference type="NCBI Taxonomy" id="1351585"/>
    <lineage>
        <taxon>Bacteria</taxon>
        <taxon>Bacillati</taxon>
        <taxon>Bacillota</taxon>
        <taxon>Negativicutes</taxon>
        <taxon>Veillonellales</taxon>
        <taxon>Veillonellaceae</taxon>
        <taxon>Lucifera</taxon>
    </lineage>
</organism>
<feature type="modified residue" description="O-(phosphoribosyl dephospho-coenzyme A)serine" evidence="4">
    <location>
        <position position="15"/>
    </location>
</feature>
<keyword evidence="3 4" id="KW-0597">Phosphoprotein</keyword>
<evidence type="ECO:0000313" key="6">
    <source>
        <dbReference type="Proteomes" id="UP000277811"/>
    </source>
</evidence>
<keyword evidence="5" id="KW-0456">Lyase</keyword>
<evidence type="ECO:0000256" key="1">
    <source>
        <dbReference type="ARBA" id="ARBA00004496"/>
    </source>
</evidence>
<sequence>MSLISRPGQAGTVESNDIMVTVAPAEPGKGIAIELKSPVAKQFGRQIRAVIIDTLQECGISDAAVFANDKGALDCTIRARVKTAVGRALKQEEEK</sequence>
<name>A0A498R1E4_9FIRM</name>
<evidence type="ECO:0000256" key="2">
    <source>
        <dbReference type="ARBA" id="ARBA00022490"/>
    </source>
</evidence>
<comment type="subcellular location">
    <subcellularLocation>
        <location evidence="1">Cytoplasm</location>
    </subcellularLocation>
</comment>
<accession>A0A498R1E4</accession>
<keyword evidence="6" id="KW-1185">Reference proteome</keyword>
<gene>
    <name evidence="5" type="ORF">LUCI_0461</name>
</gene>
<dbReference type="Pfam" id="PF06857">
    <property type="entry name" value="ACP"/>
    <property type="match status" value="1"/>
</dbReference>
<dbReference type="OrthoDB" id="1120942at2"/>
<dbReference type="GO" id="GO:0016829">
    <property type="term" value="F:lyase activity"/>
    <property type="evidence" value="ECO:0007669"/>
    <property type="project" value="UniProtKB-KW"/>
</dbReference>
<dbReference type="NCBIfam" id="NF009726">
    <property type="entry name" value="PRK13253.1"/>
    <property type="match status" value="1"/>
</dbReference>